<dbReference type="InterPro" id="IPR014833">
    <property type="entry name" value="TnsA_N"/>
</dbReference>
<evidence type="ECO:0000256" key="1">
    <source>
        <dbReference type="SAM" id="MobiDB-lite"/>
    </source>
</evidence>
<feature type="domain" description="TnsA endonuclease N-terminal" evidence="2">
    <location>
        <begin position="263"/>
        <end position="338"/>
    </location>
</feature>
<dbReference type="KEGG" id="mico:GDR74_00245"/>
<reference evidence="3 4" key="1">
    <citation type="submission" date="2019-10" db="EMBL/GenBank/DDBJ databases">
        <title>Isolation, Identification of Microvirga thermotolerans HR1, a novel thermophilic bacterium and Comparative Genomics of the genus Microvirga.</title>
        <authorList>
            <person name="Li J."/>
            <person name="Zhang W."/>
            <person name="Lin M."/>
            <person name="Wang J."/>
        </authorList>
    </citation>
    <scope>NUCLEOTIDE SEQUENCE [LARGE SCALE GENOMIC DNA]</scope>
    <source>
        <strain evidence="3 4">HR1</strain>
    </source>
</reference>
<dbReference type="AlphaFoldDB" id="A0A5P9JXS8"/>
<feature type="compositionally biased region" description="Basic and acidic residues" evidence="1">
    <location>
        <begin position="64"/>
        <end position="87"/>
    </location>
</feature>
<dbReference type="Proteomes" id="UP000325614">
    <property type="component" value="Chromosome"/>
</dbReference>
<proteinExistence type="predicted"/>
<evidence type="ECO:0000313" key="3">
    <source>
        <dbReference type="EMBL" id="QFU14764.1"/>
    </source>
</evidence>
<evidence type="ECO:0000259" key="2">
    <source>
        <dbReference type="Pfam" id="PF08722"/>
    </source>
</evidence>
<feature type="region of interest" description="Disordered" evidence="1">
    <location>
        <begin position="1"/>
        <end position="116"/>
    </location>
</feature>
<keyword evidence="4" id="KW-1185">Reference proteome</keyword>
<evidence type="ECO:0000313" key="4">
    <source>
        <dbReference type="Proteomes" id="UP000325614"/>
    </source>
</evidence>
<feature type="compositionally biased region" description="Basic residues" evidence="1">
    <location>
        <begin position="230"/>
        <end position="245"/>
    </location>
</feature>
<feature type="compositionally biased region" description="Low complexity" evidence="1">
    <location>
        <begin position="96"/>
        <end position="116"/>
    </location>
</feature>
<dbReference type="Pfam" id="PF08722">
    <property type="entry name" value="Tn7_TnsA-like_N"/>
    <property type="match status" value="1"/>
</dbReference>
<name>A0A5P9JXS8_9HYPH</name>
<protein>
    <recommendedName>
        <fullName evidence="2">TnsA endonuclease N-terminal domain-containing protein</fullName>
    </recommendedName>
</protein>
<gene>
    <name evidence="3" type="ORF">GDR74_00245</name>
</gene>
<feature type="region of interest" description="Disordered" evidence="1">
    <location>
        <begin position="224"/>
        <end position="245"/>
    </location>
</feature>
<sequence length="438" mass="47843">MSTMPPRQPAAAGTSPFSWMPVSMPGMPRRRSTPSDRPTTASRLPPKMPTTARCPHSSANGACAEHRSPSSSKSERRGAPARAEHRSAPTPGAILPSTSHSPAAASPRWRAASRNPAMRMTPAQSILAARAANREQTSLTLPAFPKPAAATAGSDHAGDLAAYFRARLASPVPEPLTPDDPEPVARDWPAAAGPAEPLPGVRITHRHPALAFGLEAVPEMAIGRSPRSSQRGRRSRFHSLKTRRTLRAASSSEHDNFLHHELDPSVLMFVEQPIRLQYLDRSGAVRFHRPDCLVVRSDWVFEEVKPEEDAAREENEARWPEIGAALNSLGYSFRVVTERHLHRKPRWPNLTLIWRHRLAPVPQTDLRDGLAAALRDAGCLTIAELLTRFPALEGKHVYALCRRGFLAVDLDGPPLGPATPVRLGRGLMTWLGSVDGEE</sequence>
<organism evidence="3 4">
    <name type="scientific">Microvirga thermotolerans</name>
    <dbReference type="NCBI Taxonomy" id="2651334"/>
    <lineage>
        <taxon>Bacteria</taxon>
        <taxon>Pseudomonadati</taxon>
        <taxon>Pseudomonadota</taxon>
        <taxon>Alphaproteobacteria</taxon>
        <taxon>Hyphomicrobiales</taxon>
        <taxon>Methylobacteriaceae</taxon>
        <taxon>Microvirga</taxon>
    </lineage>
</organism>
<dbReference type="EMBL" id="CP045423">
    <property type="protein sequence ID" value="QFU14764.1"/>
    <property type="molecule type" value="Genomic_DNA"/>
</dbReference>
<accession>A0A5P9JXS8</accession>